<proteinExistence type="predicted"/>
<feature type="domain" description="DUF6894" evidence="1">
    <location>
        <begin position="5"/>
        <end position="72"/>
    </location>
</feature>
<dbReference type="InterPro" id="IPR054189">
    <property type="entry name" value="DUF6894"/>
</dbReference>
<gene>
    <name evidence="2" type="ORF">OPKNFCMD_2787</name>
</gene>
<comment type="caution">
    <text evidence="2">The sequence shown here is derived from an EMBL/GenBank/DDBJ whole genome shotgun (WGS) entry which is preliminary data.</text>
</comment>
<keyword evidence="3" id="KW-1185">Reference proteome</keyword>
<sequence length="82" mass="9326">MAQKYFFNLVNVTAIIEDPSGVEADNIEQAEAEALFTLDEMRVAGELQLDKPEWRLEICDESGRVLRTIRLTSEQGERSSDH</sequence>
<evidence type="ECO:0000259" key="1">
    <source>
        <dbReference type="Pfam" id="PF21834"/>
    </source>
</evidence>
<reference evidence="2" key="2">
    <citation type="submission" date="2021-08" db="EMBL/GenBank/DDBJ databases">
        <authorList>
            <person name="Tani A."/>
            <person name="Ola A."/>
            <person name="Ogura Y."/>
            <person name="Katsura K."/>
            <person name="Hayashi T."/>
        </authorList>
    </citation>
    <scope>NUCLEOTIDE SEQUENCE</scope>
    <source>
        <strain evidence="2">KCTC 52305</strain>
    </source>
</reference>
<reference evidence="2" key="1">
    <citation type="journal article" date="2021" name="Front. Microbiol.">
        <title>Comprehensive Comparative Genomics and Phenotyping of Methylobacterium Species.</title>
        <authorList>
            <person name="Alessa O."/>
            <person name="Ogura Y."/>
            <person name="Fujitani Y."/>
            <person name="Takami H."/>
            <person name="Hayashi T."/>
            <person name="Sahin N."/>
            <person name="Tani A."/>
        </authorList>
    </citation>
    <scope>NUCLEOTIDE SEQUENCE</scope>
    <source>
        <strain evidence="2">KCTC 52305</strain>
    </source>
</reference>
<accession>A0ABQ4QYB6</accession>
<dbReference type="Proteomes" id="UP001055167">
    <property type="component" value="Unassembled WGS sequence"/>
</dbReference>
<organism evidence="2 3">
    <name type="scientific">Methylobacterium crusticola</name>
    <dbReference type="NCBI Taxonomy" id="1697972"/>
    <lineage>
        <taxon>Bacteria</taxon>
        <taxon>Pseudomonadati</taxon>
        <taxon>Pseudomonadota</taxon>
        <taxon>Alphaproteobacteria</taxon>
        <taxon>Hyphomicrobiales</taxon>
        <taxon>Methylobacteriaceae</taxon>
        <taxon>Methylobacterium</taxon>
    </lineage>
</organism>
<name>A0ABQ4QYB6_9HYPH</name>
<dbReference type="Pfam" id="PF21834">
    <property type="entry name" value="DUF6894"/>
    <property type="match status" value="1"/>
</dbReference>
<protein>
    <recommendedName>
        <fullName evidence="1">DUF6894 domain-containing protein</fullName>
    </recommendedName>
</protein>
<dbReference type="RefSeq" id="WP_128562212.1">
    <property type="nucleotide sequence ID" value="NZ_BPQH01000008.1"/>
</dbReference>
<evidence type="ECO:0000313" key="3">
    <source>
        <dbReference type="Proteomes" id="UP001055167"/>
    </source>
</evidence>
<dbReference type="EMBL" id="BPQH01000008">
    <property type="protein sequence ID" value="GJD50051.1"/>
    <property type="molecule type" value="Genomic_DNA"/>
</dbReference>
<evidence type="ECO:0000313" key="2">
    <source>
        <dbReference type="EMBL" id="GJD50051.1"/>
    </source>
</evidence>